<protein>
    <submittedName>
        <fullName evidence="1">Uncharacterized protein</fullName>
    </submittedName>
</protein>
<dbReference type="PATRIC" id="fig|1116213.3.peg.28"/>
<dbReference type="HOGENOM" id="CLU_2750262_0_0_14"/>
<dbReference type="AlphaFoldDB" id="G8C2J9"/>
<dbReference type="EMBL" id="HE613254">
    <property type="protein sequence ID" value="CCE66547.1"/>
    <property type="molecule type" value="Genomic_DNA"/>
</dbReference>
<name>G8C2J9_9MOLU</name>
<reference evidence="1" key="1">
    <citation type="submission" date="2011-11" db="EMBL/GenBank/DDBJ databases">
        <title>Complete genome sequence of Candidatus Mycoplasma haemominutum.</title>
        <authorList>
            <person name="Barker E.N."/>
            <person name="Darby A.C."/>
            <person name="Helps C.R."/>
            <person name="Peters I.R."/>
            <person name="Hughes M.A."/>
            <person name="Radford A.D."/>
            <person name="Novacco M."/>
            <person name="Boretti F."/>
            <person name="Hofmann-Lehmann R."/>
            <person name="Tasker S."/>
        </authorList>
    </citation>
    <scope>NUCLEOTIDE SEQUENCE</scope>
    <source>
        <strain evidence="1">Birmingham 1</strain>
    </source>
</reference>
<proteinExistence type="predicted"/>
<dbReference type="KEGG" id="mhb:MHM_00290"/>
<accession>G8C2J9</accession>
<reference evidence="1" key="2">
    <citation type="submission" date="2011-11" db="EMBL/GenBank/DDBJ databases">
        <authorList>
            <person name="Barker E."/>
        </authorList>
    </citation>
    <scope>NUCLEOTIDE SEQUENCE</scope>
    <source>
        <strain evidence="1">Birmingham 1</strain>
    </source>
</reference>
<organism evidence="1">
    <name type="scientific">Candidatus Mycoplasma haematominutum 'Birmingham 1'</name>
    <dbReference type="NCBI Taxonomy" id="1116213"/>
    <lineage>
        <taxon>Bacteria</taxon>
        <taxon>Bacillati</taxon>
        <taxon>Mycoplasmatota</taxon>
        <taxon>Mollicutes</taxon>
        <taxon>Mycoplasmataceae</taxon>
        <taxon>Mycoplasma</taxon>
    </lineage>
</organism>
<gene>
    <name evidence="1" type="ORF">MHM_00290</name>
</gene>
<evidence type="ECO:0000313" key="1">
    <source>
        <dbReference type="EMBL" id="CCE66547.1"/>
    </source>
</evidence>
<sequence>MLIVLTVTPLISLFCIYELWRGEMKMGYGEFNSWLLREGLTREYLMSRWRDYRAKQKKSRMSKVKPQLHI</sequence>